<keyword evidence="1" id="KW-0413">Isomerase</keyword>
<protein>
    <submittedName>
        <fullName evidence="1">Parvulin-like peptidyl-prolyl isomerase</fullName>
    </submittedName>
</protein>
<organism evidence="1">
    <name type="scientific">human gut metagenome</name>
    <dbReference type="NCBI Taxonomy" id="408170"/>
    <lineage>
        <taxon>unclassified sequences</taxon>
        <taxon>metagenomes</taxon>
        <taxon>organismal metagenomes</taxon>
    </lineage>
</organism>
<dbReference type="GO" id="GO:0016853">
    <property type="term" value="F:isomerase activity"/>
    <property type="evidence" value="ECO:0007669"/>
    <property type="project" value="UniProtKB-KW"/>
</dbReference>
<feature type="non-terminal residue" evidence="1">
    <location>
        <position position="1"/>
    </location>
</feature>
<comment type="caution">
    <text evidence="1">The sequence shown here is derived from an EMBL/GenBank/DDBJ whole genome shotgun (WGS) entry which is preliminary data.</text>
</comment>
<dbReference type="AlphaFoldDB" id="K1TBX5"/>
<gene>
    <name evidence="1" type="ORF">LEA_14683</name>
</gene>
<reference evidence="1" key="1">
    <citation type="journal article" date="2013" name="Environ. Microbiol.">
        <title>Microbiota from the distal guts of lean and obese adolescents exhibit partial functional redundancy besides clear differences in community structure.</title>
        <authorList>
            <person name="Ferrer M."/>
            <person name="Ruiz A."/>
            <person name="Lanza F."/>
            <person name="Haange S.B."/>
            <person name="Oberbach A."/>
            <person name="Till H."/>
            <person name="Bargiela R."/>
            <person name="Campoy C."/>
            <person name="Segura M.T."/>
            <person name="Richter M."/>
            <person name="von Bergen M."/>
            <person name="Seifert J."/>
            <person name="Suarez A."/>
        </authorList>
    </citation>
    <scope>NUCLEOTIDE SEQUENCE</scope>
</reference>
<name>K1TBX5_9ZZZZ</name>
<evidence type="ECO:0000313" key="1">
    <source>
        <dbReference type="EMBL" id="EKC56746.1"/>
    </source>
</evidence>
<dbReference type="EMBL" id="AJWY01010004">
    <property type="protein sequence ID" value="EKC56746.1"/>
    <property type="molecule type" value="Genomic_DNA"/>
</dbReference>
<proteinExistence type="predicted"/>
<accession>K1TBX5</accession>
<sequence>THYYLRLEEMALQDKQERVFREWLTKKIDGMYVFIDPEYRNGEFENKHWVK</sequence>